<dbReference type="RefSeq" id="WP_344510645.1">
    <property type="nucleotide sequence ID" value="NZ_BAAAQD010000025.1"/>
</dbReference>
<evidence type="ECO:0000313" key="3">
    <source>
        <dbReference type="EMBL" id="GAA1556156.1"/>
    </source>
</evidence>
<dbReference type="InterPro" id="IPR042171">
    <property type="entry name" value="Acyl-CoA_hotdog"/>
</dbReference>
<name>A0ABN2CE79_9ACTN</name>
<comment type="caution">
    <text evidence="3">The sequence shown here is derived from an EMBL/GenBank/DDBJ whole genome shotgun (WGS) entry which is preliminary data.</text>
</comment>
<dbReference type="InterPro" id="IPR049450">
    <property type="entry name" value="ACOT8-like_C"/>
</dbReference>
<feature type="domain" description="Acyl-CoA thioesterase-like N-terminal HotDog" evidence="1">
    <location>
        <begin position="19"/>
        <end position="95"/>
    </location>
</feature>
<protein>
    <submittedName>
        <fullName evidence="3">Thioesterase family protein</fullName>
    </submittedName>
</protein>
<evidence type="ECO:0000259" key="2">
    <source>
        <dbReference type="Pfam" id="PF20789"/>
    </source>
</evidence>
<organism evidence="3 4">
    <name type="scientific">Dactylosporangium maewongense</name>
    <dbReference type="NCBI Taxonomy" id="634393"/>
    <lineage>
        <taxon>Bacteria</taxon>
        <taxon>Bacillati</taxon>
        <taxon>Actinomycetota</taxon>
        <taxon>Actinomycetes</taxon>
        <taxon>Micromonosporales</taxon>
        <taxon>Micromonosporaceae</taxon>
        <taxon>Dactylosporangium</taxon>
    </lineage>
</organism>
<dbReference type="SUPFAM" id="SSF54637">
    <property type="entry name" value="Thioesterase/thiol ester dehydrase-isomerase"/>
    <property type="match status" value="1"/>
</dbReference>
<dbReference type="Pfam" id="PF13622">
    <property type="entry name" value="4HBT_3"/>
    <property type="match status" value="1"/>
</dbReference>
<feature type="domain" description="Acyl-CoA thioesterase-like C-terminal" evidence="2">
    <location>
        <begin position="124"/>
        <end position="248"/>
    </location>
</feature>
<keyword evidence="4" id="KW-1185">Reference proteome</keyword>
<reference evidence="3 4" key="1">
    <citation type="journal article" date="2019" name="Int. J. Syst. Evol. Microbiol.">
        <title>The Global Catalogue of Microorganisms (GCM) 10K type strain sequencing project: providing services to taxonomists for standard genome sequencing and annotation.</title>
        <authorList>
            <consortium name="The Broad Institute Genomics Platform"/>
            <consortium name="The Broad Institute Genome Sequencing Center for Infectious Disease"/>
            <person name="Wu L."/>
            <person name="Ma J."/>
        </authorList>
    </citation>
    <scope>NUCLEOTIDE SEQUENCE [LARGE SCALE GENOMIC DNA]</scope>
    <source>
        <strain evidence="3 4">JCM 15933</strain>
    </source>
</reference>
<dbReference type="Pfam" id="PF20789">
    <property type="entry name" value="4HBT_3C"/>
    <property type="match status" value="1"/>
</dbReference>
<dbReference type="Proteomes" id="UP001501470">
    <property type="component" value="Unassembled WGS sequence"/>
</dbReference>
<dbReference type="InterPro" id="IPR029069">
    <property type="entry name" value="HotDog_dom_sf"/>
</dbReference>
<sequence>MAFYLPLGSGRFASTAHTRGPWDAGSQHAGPPAALLGRAVEQIAPPGMRVARLTFEIAKPVPIAELSVEARIVRQGRSVALVEAAIEPFMRCTALLIRAGADVVPAAVPPPTVHLDGATVKPLYPTTHDVGYHTAMDFRFSEGSFLERGPATAWLRMNESLVDGEEPSPLTRVLVAADSGNGISNELELRSFLFVNADLTVHLLRHPIGEWVCLRSATSIDPAGIGLADTALHDQHGPIGRSVQSLFVAPRR</sequence>
<dbReference type="EMBL" id="BAAAQD010000025">
    <property type="protein sequence ID" value="GAA1556156.1"/>
    <property type="molecule type" value="Genomic_DNA"/>
</dbReference>
<evidence type="ECO:0000313" key="4">
    <source>
        <dbReference type="Proteomes" id="UP001501470"/>
    </source>
</evidence>
<dbReference type="InterPro" id="IPR049449">
    <property type="entry name" value="TesB_ACOT8-like_N"/>
</dbReference>
<gene>
    <name evidence="3" type="ORF">GCM10009827_091240</name>
</gene>
<dbReference type="Gene3D" id="2.40.160.210">
    <property type="entry name" value="Acyl-CoA thioesterase, double hotdog domain"/>
    <property type="match status" value="1"/>
</dbReference>
<proteinExistence type="predicted"/>
<evidence type="ECO:0000259" key="1">
    <source>
        <dbReference type="Pfam" id="PF13622"/>
    </source>
</evidence>
<accession>A0ABN2CE79</accession>